<sequence>MDPVMPPSGERAQAAIGNLGDGGGGGLGDGSGKGECNGGGGGVRPRRAPPPARLSPRRSSSAR</sequence>
<keyword evidence="3" id="KW-1185">Reference proteome</keyword>
<dbReference type="AlphaFoldDB" id="A0A0E0B084"/>
<protein>
    <submittedName>
        <fullName evidence="2">Uncharacterized protein</fullName>
    </submittedName>
</protein>
<reference evidence="2" key="1">
    <citation type="submission" date="2015-04" db="UniProtKB">
        <authorList>
            <consortium name="EnsemblPlants"/>
        </authorList>
    </citation>
    <scope>IDENTIFICATION</scope>
</reference>
<accession>A0A0E0B084</accession>
<evidence type="ECO:0000313" key="2">
    <source>
        <dbReference type="EnsemblPlants" id="OGLUM09G02960.1"/>
    </source>
</evidence>
<dbReference type="Proteomes" id="UP000026961">
    <property type="component" value="Chromosome 9"/>
</dbReference>
<reference evidence="2" key="2">
    <citation type="submission" date="2018-05" db="EMBL/GenBank/DDBJ databases">
        <title>OgluRS3 (Oryza glumaepatula Reference Sequence Version 3).</title>
        <authorList>
            <person name="Zhang J."/>
            <person name="Kudrna D."/>
            <person name="Lee S."/>
            <person name="Talag J."/>
            <person name="Welchert J."/>
            <person name="Wing R.A."/>
        </authorList>
    </citation>
    <scope>NUCLEOTIDE SEQUENCE [LARGE SCALE GENOMIC DNA]</scope>
</reference>
<organism evidence="2">
    <name type="scientific">Oryza glumipatula</name>
    <dbReference type="NCBI Taxonomy" id="40148"/>
    <lineage>
        <taxon>Eukaryota</taxon>
        <taxon>Viridiplantae</taxon>
        <taxon>Streptophyta</taxon>
        <taxon>Embryophyta</taxon>
        <taxon>Tracheophyta</taxon>
        <taxon>Spermatophyta</taxon>
        <taxon>Magnoliopsida</taxon>
        <taxon>Liliopsida</taxon>
        <taxon>Poales</taxon>
        <taxon>Poaceae</taxon>
        <taxon>BOP clade</taxon>
        <taxon>Oryzoideae</taxon>
        <taxon>Oryzeae</taxon>
        <taxon>Oryzinae</taxon>
        <taxon>Oryza</taxon>
    </lineage>
</organism>
<feature type="compositionally biased region" description="Gly residues" evidence="1">
    <location>
        <begin position="19"/>
        <end position="43"/>
    </location>
</feature>
<dbReference type="EnsemblPlants" id="OGLUM09G02960.1">
    <property type="protein sequence ID" value="OGLUM09G02960.1"/>
    <property type="gene ID" value="OGLUM09G02960"/>
</dbReference>
<proteinExistence type="predicted"/>
<feature type="region of interest" description="Disordered" evidence="1">
    <location>
        <begin position="1"/>
        <end position="63"/>
    </location>
</feature>
<evidence type="ECO:0000256" key="1">
    <source>
        <dbReference type="SAM" id="MobiDB-lite"/>
    </source>
</evidence>
<name>A0A0E0B084_9ORYZ</name>
<evidence type="ECO:0000313" key="3">
    <source>
        <dbReference type="Proteomes" id="UP000026961"/>
    </source>
</evidence>
<dbReference type="Gramene" id="OGLUM09G02960.1">
    <property type="protein sequence ID" value="OGLUM09G02960.1"/>
    <property type="gene ID" value="OGLUM09G02960"/>
</dbReference>
<dbReference type="HOGENOM" id="CLU_2889501_0_0_1"/>